<dbReference type="Gene3D" id="3.30.1330.40">
    <property type="entry name" value="RutC-like"/>
    <property type="match status" value="1"/>
</dbReference>
<dbReference type="AlphaFoldDB" id="A0A501PQF5"/>
<keyword evidence="4" id="KW-1185">Reference proteome</keyword>
<comment type="similarity">
    <text evidence="1">Belongs to the RutC family.</text>
</comment>
<feature type="signal peptide" evidence="2">
    <location>
        <begin position="1"/>
        <end position="20"/>
    </location>
</feature>
<comment type="caution">
    <text evidence="3">The sequence shown here is derived from an EMBL/GenBank/DDBJ whole genome shotgun (WGS) entry which is preliminary data.</text>
</comment>
<dbReference type="CDD" id="cd00448">
    <property type="entry name" value="YjgF_YER057c_UK114_family"/>
    <property type="match status" value="1"/>
</dbReference>
<dbReference type="FunFam" id="3.30.1330.40:FF:000001">
    <property type="entry name" value="L-PSP family endoribonuclease"/>
    <property type="match status" value="1"/>
</dbReference>
<proteinExistence type="inferred from homology"/>
<organism evidence="3 4">
    <name type="scientific">Emcibacter nanhaiensis</name>
    <dbReference type="NCBI Taxonomy" id="1505037"/>
    <lineage>
        <taxon>Bacteria</taxon>
        <taxon>Pseudomonadati</taxon>
        <taxon>Pseudomonadota</taxon>
        <taxon>Alphaproteobacteria</taxon>
        <taxon>Emcibacterales</taxon>
        <taxon>Emcibacteraceae</taxon>
        <taxon>Emcibacter</taxon>
    </lineage>
</organism>
<dbReference type="PANTHER" id="PTHR11803:SF58">
    <property type="entry name" value="PROTEIN HMF1-RELATED"/>
    <property type="match status" value="1"/>
</dbReference>
<dbReference type="GO" id="GO:0019239">
    <property type="term" value="F:deaminase activity"/>
    <property type="evidence" value="ECO:0007669"/>
    <property type="project" value="TreeGrafter"/>
</dbReference>
<dbReference type="PANTHER" id="PTHR11803">
    <property type="entry name" value="2-IMINOBUTANOATE/2-IMINOPROPANOATE DEAMINASE RIDA"/>
    <property type="match status" value="1"/>
</dbReference>
<evidence type="ECO:0000256" key="1">
    <source>
        <dbReference type="ARBA" id="ARBA00010552"/>
    </source>
</evidence>
<evidence type="ECO:0000256" key="2">
    <source>
        <dbReference type="SAM" id="SignalP"/>
    </source>
</evidence>
<feature type="chain" id="PRO_5021378270" evidence="2">
    <location>
        <begin position="21"/>
        <end position="144"/>
    </location>
</feature>
<dbReference type="OrthoDB" id="9808943at2"/>
<reference evidence="4" key="1">
    <citation type="submission" date="2019-06" db="EMBL/GenBank/DDBJ databases">
        <title>The complete genome of Emcibacter congregatus ZYLT.</title>
        <authorList>
            <person name="Zhao Z."/>
        </authorList>
    </citation>
    <scope>NUCLEOTIDE SEQUENCE [LARGE SCALE GENOMIC DNA]</scope>
    <source>
        <strain evidence="4">MCCC 1A06723</strain>
    </source>
</reference>
<dbReference type="InterPro" id="IPR006175">
    <property type="entry name" value="YjgF/YER057c/UK114"/>
</dbReference>
<protein>
    <submittedName>
        <fullName evidence="3">RidA family protein</fullName>
    </submittedName>
</protein>
<sequence>MRNTLALAALLSAFTLPAVAAEVVHYPHPNPALPFAEAVEYNGVLYLSGQIGTGADGKLVAGGMAAEARQTMDNIKAVVEKHGSSMDKVIKCTVFMDDMSQWGDFNKVYVTYFPAGKLPARSALGADGLALGAALEVECLAAKN</sequence>
<evidence type="ECO:0000313" key="4">
    <source>
        <dbReference type="Proteomes" id="UP000319148"/>
    </source>
</evidence>
<accession>A0A501PQF5</accession>
<dbReference type="EMBL" id="VFIY01000005">
    <property type="protein sequence ID" value="TPD61921.1"/>
    <property type="molecule type" value="Genomic_DNA"/>
</dbReference>
<keyword evidence="2" id="KW-0732">Signal</keyword>
<name>A0A501PQF5_9PROT</name>
<dbReference type="Proteomes" id="UP000319148">
    <property type="component" value="Unassembled WGS sequence"/>
</dbReference>
<dbReference type="InterPro" id="IPR035959">
    <property type="entry name" value="RutC-like_sf"/>
</dbReference>
<dbReference type="Pfam" id="PF01042">
    <property type="entry name" value="Ribonuc_L-PSP"/>
    <property type="match status" value="1"/>
</dbReference>
<evidence type="ECO:0000313" key="3">
    <source>
        <dbReference type="EMBL" id="TPD61921.1"/>
    </source>
</evidence>
<dbReference type="GO" id="GO:0005829">
    <property type="term" value="C:cytosol"/>
    <property type="evidence" value="ECO:0007669"/>
    <property type="project" value="TreeGrafter"/>
</dbReference>
<dbReference type="SUPFAM" id="SSF55298">
    <property type="entry name" value="YjgF-like"/>
    <property type="match status" value="1"/>
</dbReference>
<gene>
    <name evidence="3" type="ORF">FIV46_06875</name>
</gene>
<dbReference type="RefSeq" id="WP_139939777.1">
    <property type="nucleotide sequence ID" value="NZ_JBHSYP010000003.1"/>
</dbReference>